<dbReference type="PANTHER" id="PTHR42951:SF4">
    <property type="entry name" value="ACYL-COENZYME A THIOESTERASE MBLAC2"/>
    <property type="match status" value="1"/>
</dbReference>
<dbReference type="EMBL" id="JAAMOZ010000001">
    <property type="protein sequence ID" value="NIH56783.1"/>
    <property type="molecule type" value="Genomic_DNA"/>
</dbReference>
<dbReference type="InterPro" id="IPR036866">
    <property type="entry name" value="RibonucZ/Hydroxyglut_hydro"/>
</dbReference>
<gene>
    <name evidence="2" type="ORF">FB473_001428</name>
</gene>
<evidence type="ECO:0000259" key="1">
    <source>
        <dbReference type="SMART" id="SM00849"/>
    </source>
</evidence>
<protein>
    <submittedName>
        <fullName evidence="2">Glyoxylase-like metal-dependent hydrolase (Beta-lactamase superfamily II)</fullName>
    </submittedName>
</protein>
<dbReference type="PANTHER" id="PTHR42951">
    <property type="entry name" value="METALLO-BETA-LACTAMASE DOMAIN-CONTAINING"/>
    <property type="match status" value="1"/>
</dbReference>
<dbReference type="Gene3D" id="3.60.15.10">
    <property type="entry name" value="Ribonuclease Z/Hydroxyacylglutathione hydrolase-like"/>
    <property type="match status" value="1"/>
</dbReference>
<dbReference type="RefSeq" id="WP_167165983.1">
    <property type="nucleotide sequence ID" value="NZ_BAAAOO010000015.1"/>
</dbReference>
<dbReference type="InterPro" id="IPR050855">
    <property type="entry name" value="NDM-1-like"/>
</dbReference>
<reference evidence="2 3" key="1">
    <citation type="submission" date="2020-02" db="EMBL/GenBank/DDBJ databases">
        <title>Sequencing the genomes of 1000 actinobacteria strains.</title>
        <authorList>
            <person name="Klenk H.-P."/>
        </authorList>
    </citation>
    <scope>NUCLEOTIDE SEQUENCE [LARGE SCALE GENOMIC DNA]</scope>
    <source>
        <strain evidence="2 3">DSM 19609</strain>
    </source>
</reference>
<dbReference type="Proteomes" id="UP000749311">
    <property type="component" value="Unassembled WGS sequence"/>
</dbReference>
<dbReference type="Pfam" id="PF00753">
    <property type="entry name" value="Lactamase_B"/>
    <property type="match status" value="1"/>
</dbReference>
<evidence type="ECO:0000313" key="3">
    <source>
        <dbReference type="Proteomes" id="UP000749311"/>
    </source>
</evidence>
<comment type="caution">
    <text evidence="2">The sequence shown here is derived from an EMBL/GenBank/DDBJ whole genome shotgun (WGS) entry which is preliminary data.</text>
</comment>
<dbReference type="SUPFAM" id="SSF56281">
    <property type="entry name" value="Metallo-hydrolase/oxidoreductase"/>
    <property type="match status" value="1"/>
</dbReference>
<accession>A0ABX0SHI0</accession>
<dbReference type="InterPro" id="IPR001279">
    <property type="entry name" value="Metallo-B-lactamas"/>
</dbReference>
<proteinExistence type="predicted"/>
<evidence type="ECO:0000313" key="2">
    <source>
        <dbReference type="EMBL" id="NIH56783.1"/>
    </source>
</evidence>
<dbReference type="SMART" id="SM00849">
    <property type="entry name" value="Lactamase_B"/>
    <property type="match status" value="1"/>
</dbReference>
<feature type="domain" description="Metallo-beta-lactamase" evidence="1">
    <location>
        <begin position="36"/>
        <end position="205"/>
    </location>
</feature>
<name>A0ABX0SHI0_9ACTN</name>
<keyword evidence="3" id="KW-1185">Reference proteome</keyword>
<organism evidence="2 3">
    <name type="scientific">Brooklawnia cerclae</name>
    <dbReference type="NCBI Taxonomy" id="349934"/>
    <lineage>
        <taxon>Bacteria</taxon>
        <taxon>Bacillati</taxon>
        <taxon>Actinomycetota</taxon>
        <taxon>Actinomycetes</taxon>
        <taxon>Propionibacteriales</taxon>
        <taxon>Propionibacteriaceae</taxon>
        <taxon>Brooklawnia</taxon>
    </lineage>
</organism>
<sequence length="299" mass="33691">MPTSPRIHVQPDSVTDLSAGFLTRELSPGVFMVSNGNYQTLFLTTGEGVVLLDAPLPLIDHLREAIADVTDEPVRTMIYSHGHTDHIGGAYLLAEGIQIIAETGTARFLAEKNDPARPLPTTVFDTAVTLNIGNREIHLFRDGFHSADGDTVLYLPNEKVLVAIDLLARSWVPLLDFDLSENIYSYMGAFDRFLEYDFEYFLSGHTADVARRSDVELTKRYVLDVYATVKRLHDQINTPELLAQHRDSEQAGIKFVIEEVVRRATEELSSRWLDGPMKGVELWTESHARAMVLYVRWTD</sequence>